<dbReference type="Gene3D" id="3.40.50.2300">
    <property type="match status" value="1"/>
</dbReference>
<organism evidence="4 5">
    <name type="scientific">Nitrosospira multiformis</name>
    <dbReference type="NCBI Taxonomy" id="1231"/>
    <lineage>
        <taxon>Bacteria</taxon>
        <taxon>Pseudomonadati</taxon>
        <taxon>Pseudomonadota</taxon>
        <taxon>Betaproteobacteria</taxon>
        <taxon>Nitrosomonadales</taxon>
        <taxon>Nitrosomonadaceae</taxon>
        <taxon>Nitrosospira</taxon>
    </lineage>
</organism>
<proteinExistence type="predicted"/>
<evidence type="ECO:0000256" key="2">
    <source>
        <dbReference type="PROSITE-ProRule" id="PRU00169"/>
    </source>
</evidence>
<dbReference type="AlphaFoldDB" id="A0A1H8QEF1"/>
<dbReference type="CDD" id="cd17580">
    <property type="entry name" value="REC_2_DhkD-like"/>
    <property type="match status" value="1"/>
</dbReference>
<name>A0A1H8QEF1_9PROT</name>
<evidence type="ECO:0000259" key="3">
    <source>
        <dbReference type="PROSITE" id="PS50110"/>
    </source>
</evidence>
<keyword evidence="1 2" id="KW-0597">Phosphoprotein</keyword>
<dbReference type="SMART" id="SM00448">
    <property type="entry name" value="REC"/>
    <property type="match status" value="1"/>
</dbReference>
<feature type="domain" description="Response regulatory" evidence="3">
    <location>
        <begin position="12"/>
        <end position="130"/>
    </location>
</feature>
<gene>
    <name evidence="4" type="ORF">SAMN05216404_1351</name>
</gene>
<dbReference type="RefSeq" id="WP_074749251.1">
    <property type="nucleotide sequence ID" value="NZ_FOCT01000035.1"/>
</dbReference>
<dbReference type="PANTHER" id="PTHR44591:SF23">
    <property type="entry name" value="CHEY SUBFAMILY"/>
    <property type="match status" value="1"/>
</dbReference>
<accession>A0A1H8QEF1</accession>
<sequence length="138" mass="15003">MDNKNPSLCGIKVLVVDDNEDTLALTKLMLGLCGAEVIASPTAAEGLEQVQMQRLDIIVSDVSMPYMDGYQFIRAVRNLPAHKGRDIPALAFTAFHGPEYSARAFDAGFQAHLSKPAPLEMLVETVAGMISLPRNFLN</sequence>
<evidence type="ECO:0000313" key="4">
    <source>
        <dbReference type="EMBL" id="SEO52582.1"/>
    </source>
</evidence>
<dbReference type="InterPro" id="IPR011006">
    <property type="entry name" value="CheY-like_superfamily"/>
</dbReference>
<dbReference type="PANTHER" id="PTHR44591">
    <property type="entry name" value="STRESS RESPONSE REGULATOR PROTEIN 1"/>
    <property type="match status" value="1"/>
</dbReference>
<dbReference type="SUPFAM" id="SSF52172">
    <property type="entry name" value="CheY-like"/>
    <property type="match status" value="1"/>
</dbReference>
<dbReference type="EMBL" id="FOCT01000035">
    <property type="protein sequence ID" value="SEO52582.1"/>
    <property type="molecule type" value="Genomic_DNA"/>
</dbReference>
<dbReference type="Pfam" id="PF00072">
    <property type="entry name" value="Response_reg"/>
    <property type="match status" value="1"/>
</dbReference>
<dbReference type="Proteomes" id="UP000183898">
    <property type="component" value="Unassembled WGS sequence"/>
</dbReference>
<feature type="modified residue" description="4-aspartylphosphate" evidence="2">
    <location>
        <position position="61"/>
    </location>
</feature>
<protein>
    <submittedName>
        <fullName evidence="4">Response regulator receiver domain-containing protein</fullName>
    </submittedName>
</protein>
<evidence type="ECO:0000256" key="1">
    <source>
        <dbReference type="ARBA" id="ARBA00022553"/>
    </source>
</evidence>
<dbReference type="PROSITE" id="PS50110">
    <property type="entry name" value="RESPONSE_REGULATORY"/>
    <property type="match status" value="1"/>
</dbReference>
<dbReference type="GO" id="GO:0000160">
    <property type="term" value="P:phosphorelay signal transduction system"/>
    <property type="evidence" value="ECO:0007669"/>
    <property type="project" value="InterPro"/>
</dbReference>
<dbReference type="InterPro" id="IPR050595">
    <property type="entry name" value="Bact_response_regulator"/>
</dbReference>
<evidence type="ECO:0000313" key="5">
    <source>
        <dbReference type="Proteomes" id="UP000183898"/>
    </source>
</evidence>
<dbReference type="InterPro" id="IPR001789">
    <property type="entry name" value="Sig_transdc_resp-reg_receiver"/>
</dbReference>
<reference evidence="4 5" key="1">
    <citation type="submission" date="2016-10" db="EMBL/GenBank/DDBJ databases">
        <authorList>
            <person name="de Groot N.N."/>
        </authorList>
    </citation>
    <scope>NUCLEOTIDE SEQUENCE [LARGE SCALE GENOMIC DNA]</scope>
    <source>
        <strain evidence="4 5">Nl18</strain>
    </source>
</reference>